<dbReference type="AlphaFoldDB" id="A0A2S6IID7"/>
<comment type="caution">
    <text evidence="3">The sequence shown here is derived from an EMBL/GenBank/DDBJ whole genome shotgun (WGS) entry which is preliminary data.</text>
</comment>
<sequence>MKKSIKYTLLALVAFTTLSSCFKDNDDVFAGKSEVNNFIYRGMNAFYLYKADVDVLADDRFANQGELEAFHDQFDSPETFFESLVFDRPRTDRFSVIFSDYVALENILSGNTLNNGMEFGLVGETGSSTDVYGYVRYVHPNTSAATENVQRGMIFNSINGIRLSRTNVATLLAQNTYTIGLASLSAGVTTSNGNEITLTKAVIQENPILVSQVIDQGTQKVGYLMYNSFLSQFDEQLNGVFADFRAQGVTHLVLDLRYNGGGSVNSAIILGSLISGNPVTDVYSTEEWNPDVQAQLQASNPDQLINLFRNQTGAGSTLNTLNLSQVHIITTGNSASASELVINSLDPYINVVQVGDDTAGKFQASTTLYDSANFARSGANPAHRYAMQPLILKSLNSVGNTDYFDGLAPDIAQGEDFENLGILGDINEPLLARCLDDIMLNGRASRQSFPTTTYEEIMGSNELKPFGNEMWKEISNN</sequence>
<dbReference type="GO" id="GO:0008236">
    <property type="term" value="F:serine-type peptidase activity"/>
    <property type="evidence" value="ECO:0007669"/>
    <property type="project" value="InterPro"/>
</dbReference>
<evidence type="ECO:0000256" key="1">
    <source>
        <dbReference type="SAM" id="SignalP"/>
    </source>
</evidence>
<name>A0A2S6IID7_9FLAO</name>
<dbReference type="InterPro" id="IPR041613">
    <property type="entry name" value="Pept_S41_N"/>
</dbReference>
<reference evidence="3 4" key="1">
    <citation type="submission" date="2018-02" db="EMBL/GenBank/DDBJ databases">
        <title>Genomic Encyclopedia of Archaeal and Bacterial Type Strains, Phase II (KMG-II): from individual species to whole genera.</title>
        <authorList>
            <person name="Goeker M."/>
        </authorList>
    </citation>
    <scope>NUCLEOTIDE SEQUENCE [LARGE SCALE GENOMIC DNA]</scope>
    <source>
        <strain evidence="3 4">DSM 16809</strain>
    </source>
</reference>
<organism evidence="3 4">
    <name type="scientific">Nonlabens xylanidelens</name>
    <dbReference type="NCBI Taxonomy" id="191564"/>
    <lineage>
        <taxon>Bacteria</taxon>
        <taxon>Pseudomonadati</taxon>
        <taxon>Bacteroidota</taxon>
        <taxon>Flavobacteriia</taxon>
        <taxon>Flavobacteriales</taxon>
        <taxon>Flavobacteriaceae</taxon>
        <taxon>Nonlabens</taxon>
    </lineage>
</organism>
<dbReference type="EMBL" id="PTJE01000005">
    <property type="protein sequence ID" value="PPK93951.1"/>
    <property type="molecule type" value="Genomic_DNA"/>
</dbReference>
<dbReference type="Gene3D" id="3.90.226.10">
    <property type="entry name" value="2-enoyl-CoA Hydratase, Chain A, domain 1"/>
    <property type="match status" value="1"/>
</dbReference>
<dbReference type="PANTHER" id="PTHR32060">
    <property type="entry name" value="TAIL-SPECIFIC PROTEASE"/>
    <property type="match status" value="1"/>
</dbReference>
<dbReference type="CDD" id="cd07561">
    <property type="entry name" value="Peptidase_S41_CPP_like"/>
    <property type="match status" value="1"/>
</dbReference>
<dbReference type="GO" id="GO:0030288">
    <property type="term" value="C:outer membrane-bounded periplasmic space"/>
    <property type="evidence" value="ECO:0007669"/>
    <property type="project" value="TreeGrafter"/>
</dbReference>
<dbReference type="Gene3D" id="2.30.42.10">
    <property type="match status" value="1"/>
</dbReference>
<dbReference type="Gene3D" id="3.30.750.170">
    <property type="match status" value="1"/>
</dbReference>
<keyword evidence="1" id="KW-0732">Signal</keyword>
<dbReference type="InterPro" id="IPR036034">
    <property type="entry name" value="PDZ_sf"/>
</dbReference>
<dbReference type="PANTHER" id="PTHR32060:SF30">
    <property type="entry name" value="CARBOXY-TERMINAL PROCESSING PROTEASE CTPA"/>
    <property type="match status" value="1"/>
</dbReference>
<proteinExistence type="predicted"/>
<dbReference type="SMART" id="SM00245">
    <property type="entry name" value="TSPc"/>
    <property type="match status" value="1"/>
</dbReference>
<dbReference type="Proteomes" id="UP000239002">
    <property type="component" value="Unassembled WGS sequence"/>
</dbReference>
<keyword evidence="3" id="KW-0378">Hydrolase</keyword>
<protein>
    <submittedName>
        <fullName evidence="3">C-terminal processing protease CtpA/Prc</fullName>
    </submittedName>
</protein>
<dbReference type="InterPro" id="IPR029045">
    <property type="entry name" value="ClpP/crotonase-like_dom_sf"/>
</dbReference>
<accession>A0A2S6IID7</accession>
<dbReference type="PROSITE" id="PS51257">
    <property type="entry name" value="PROKAR_LIPOPROTEIN"/>
    <property type="match status" value="1"/>
</dbReference>
<dbReference type="GO" id="GO:0006508">
    <property type="term" value="P:proteolysis"/>
    <property type="evidence" value="ECO:0007669"/>
    <property type="project" value="UniProtKB-KW"/>
</dbReference>
<feature type="chain" id="PRO_5015459899" evidence="1">
    <location>
        <begin position="23"/>
        <end position="477"/>
    </location>
</feature>
<evidence type="ECO:0000313" key="4">
    <source>
        <dbReference type="Proteomes" id="UP000239002"/>
    </source>
</evidence>
<evidence type="ECO:0000313" key="3">
    <source>
        <dbReference type="EMBL" id="PPK93951.1"/>
    </source>
</evidence>
<gene>
    <name evidence="3" type="ORF">LY01_02173</name>
</gene>
<dbReference type="RefSeq" id="WP_104515854.1">
    <property type="nucleotide sequence ID" value="NZ_MQVW01000002.1"/>
</dbReference>
<dbReference type="SUPFAM" id="SSF52096">
    <property type="entry name" value="ClpP/crotonase"/>
    <property type="match status" value="1"/>
</dbReference>
<dbReference type="GO" id="GO:0004175">
    <property type="term" value="F:endopeptidase activity"/>
    <property type="evidence" value="ECO:0007669"/>
    <property type="project" value="TreeGrafter"/>
</dbReference>
<dbReference type="Pfam" id="PF18294">
    <property type="entry name" value="Pept_S41_N"/>
    <property type="match status" value="1"/>
</dbReference>
<keyword evidence="4" id="KW-1185">Reference proteome</keyword>
<dbReference type="OrthoDB" id="7168509at2"/>
<dbReference type="GO" id="GO:0007165">
    <property type="term" value="P:signal transduction"/>
    <property type="evidence" value="ECO:0007669"/>
    <property type="project" value="TreeGrafter"/>
</dbReference>
<evidence type="ECO:0000259" key="2">
    <source>
        <dbReference type="SMART" id="SM00245"/>
    </source>
</evidence>
<dbReference type="InterPro" id="IPR005151">
    <property type="entry name" value="Tail-specific_protease"/>
</dbReference>
<feature type="domain" description="Tail specific protease" evidence="2">
    <location>
        <begin position="191"/>
        <end position="429"/>
    </location>
</feature>
<dbReference type="Pfam" id="PF03572">
    <property type="entry name" value="Peptidase_S41"/>
    <property type="match status" value="1"/>
</dbReference>
<keyword evidence="3" id="KW-0645">Protease</keyword>
<feature type="signal peptide" evidence="1">
    <location>
        <begin position="1"/>
        <end position="22"/>
    </location>
</feature>